<organism evidence="2 3">
    <name type="scientific">Caenorhabditis nigoni</name>
    <dbReference type="NCBI Taxonomy" id="1611254"/>
    <lineage>
        <taxon>Eukaryota</taxon>
        <taxon>Metazoa</taxon>
        <taxon>Ecdysozoa</taxon>
        <taxon>Nematoda</taxon>
        <taxon>Chromadorea</taxon>
        <taxon>Rhabditida</taxon>
        <taxon>Rhabditina</taxon>
        <taxon>Rhabditomorpha</taxon>
        <taxon>Rhabditoidea</taxon>
        <taxon>Rhabditidae</taxon>
        <taxon>Peloderinae</taxon>
        <taxon>Caenorhabditis</taxon>
    </lineage>
</organism>
<dbReference type="OrthoDB" id="5869659at2759"/>
<evidence type="ECO:0000313" key="2">
    <source>
        <dbReference type="EMBL" id="PIC31326.1"/>
    </source>
</evidence>
<protein>
    <submittedName>
        <fullName evidence="2">Uncharacterized protein</fullName>
    </submittedName>
</protein>
<keyword evidence="3" id="KW-1185">Reference proteome</keyword>
<dbReference type="Proteomes" id="UP000230233">
    <property type="component" value="Chromosome IV"/>
</dbReference>
<dbReference type="Pfam" id="PF06869">
    <property type="entry name" value="DUF1258"/>
    <property type="match status" value="1"/>
</dbReference>
<dbReference type="PANTHER" id="PTHR22921:SF27">
    <property type="entry name" value="C2H2-TYPE DOMAIN-CONTAINING PROTEIN-RELATED"/>
    <property type="match status" value="1"/>
</dbReference>
<evidence type="ECO:0000313" key="3">
    <source>
        <dbReference type="Proteomes" id="UP000230233"/>
    </source>
</evidence>
<accession>A0A2G5TWK3</accession>
<gene>
    <name evidence="2" type="primary">Cnig_chr_IV.g12064</name>
    <name evidence="2" type="ORF">B9Z55_012064</name>
</gene>
<dbReference type="STRING" id="1611254.A0A2G5TWK3"/>
<evidence type="ECO:0000256" key="1">
    <source>
        <dbReference type="SAM" id="MobiDB-lite"/>
    </source>
</evidence>
<proteinExistence type="predicted"/>
<sequence length="603" mass="67983">MGRTFLDDFDVGKKKRRKNREAVHIAEQSSQEDSQEDAEGYWNSDVEQQETVSQNDSLDMDESSSSADCLSRNFLKTYNKILQDYFLELGTKVRNASDKELQLVLAACIGRFSQKDLDRVLTTYDDPCFIRNVKSLWNCQKSSYSVHYFCNSCGKACMKEELCCGPVAKFVRVGLYVQLLELLEHHWNAILDLRKKLKKDEAKQHNLSSQFFCPLWQSEPEGTLFLSSVLSVDGVSISGNTRFEINTILEKKDLRKIWPVSLVLLDLPTADMQASTNVLLEGIVECTYFRLMLCSHAIVSDLLAPEARIVIIGLALLVNRMYTGVVVDQRFDYELCSLIEGVLHEASEQYFSCKLHEILFHLPRMNELFKNCAPLSTFSFESAYQYILVGYSSKLTNNFCEIVTSRFLVHNSLRRELSRRMKATPSERLKSFACLTPGLQYTDIMMNSPISYLHADDMNPSIPSSSVFFSQLVLPIGILKSEYFDKETTDDMFFAELQGKLQCLRFIAAANIGKETKVIGEPIQAIEHPFSSLSSSVDLLTGNSHIHAAKLVEVLKSYGGIVCGKLSSDRVLLNASSICSVASYTHCEDGIIVMAIQGIPIHN</sequence>
<dbReference type="InterPro" id="IPR009667">
    <property type="entry name" value="DUF1258"/>
</dbReference>
<dbReference type="PANTHER" id="PTHR22921">
    <property type="entry name" value="PROTEIN CBG20088-RELATED"/>
    <property type="match status" value="1"/>
</dbReference>
<comment type="caution">
    <text evidence="2">The sequence shown here is derived from an EMBL/GenBank/DDBJ whole genome shotgun (WGS) entry which is preliminary data.</text>
</comment>
<reference evidence="3" key="1">
    <citation type="submission" date="2017-10" db="EMBL/GenBank/DDBJ databases">
        <title>Rapid genome shrinkage in a self-fertile nematode reveals novel sperm competition proteins.</title>
        <authorList>
            <person name="Yin D."/>
            <person name="Schwarz E.M."/>
            <person name="Thomas C.G."/>
            <person name="Felde R.L."/>
            <person name="Korf I.F."/>
            <person name="Cutter A.D."/>
            <person name="Schartner C.M."/>
            <person name="Ralston E.J."/>
            <person name="Meyer B.J."/>
            <person name="Haag E.S."/>
        </authorList>
    </citation>
    <scope>NUCLEOTIDE SEQUENCE [LARGE SCALE GENOMIC DNA]</scope>
    <source>
        <strain evidence="3">JU1422</strain>
    </source>
</reference>
<feature type="region of interest" description="Disordered" evidence="1">
    <location>
        <begin position="1"/>
        <end position="45"/>
    </location>
</feature>
<name>A0A2G5TWK3_9PELO</name>
<dbReference type="AlphaFoldDB" id="A0A2G5TWK3"/>
<dbReference type="EMBL" id="PDUG01000004">
    <property type="protein sequence ID" value="PIC31326.1"/>
    <property type="molecule type" value="Genomic_DNA"/>
</dbReference>